<evidence type="ECO:0000313" key="3">
    <source>
        <dbReference type="Proteomes" id="UP001212997"/>
    </source>
</evidence>
<feature type="compositionally biased region" description="Basic and acidic residues" evidence="1">
    <location>
        <begin position="51"/>
        <end position="64"/>
    </location>
</feature>
<dbReference type="Proteomes" id="UP001212997">
    <property type="component" value="Unassembled WGS sequence"/>
</dbReference>
<organism evidence="2 3">
    <name type="scientific">Meripilus lineatus</name>
    <dbReference type="NCBI Taxonomy" id="2056292"/>
    <lineage>
        <taxon>Eukaryota</taxon>
        <taxon>Fungi</taxon>
        <taxon>Dikarya</taxon>
        <taxon>Basidiomycota</taxon>
        <taxon>Agaricomycotina</taxon>
        <taxon>Agaricomycetes</taxon>
        <taxon>Polyporales</taxon>
        <taxon>Meripilaceae</taxon>
        <taxon>Meripilus</taxon>
    </lineage>
</organism>
<feature type="compositionally biased region" description="Low complexity" evidence="1">
    <location>
        <begin position="162"/>
        <end position="174"/>
    </location>
</feature>
<name>A0AAD5VC09_9APHY</name>
<evidence type="ECO:0000256" key="1">
    <source>
        <dbReference type="SAM" id="MobiDB-lite"/>
    </source>
</evidence>
<dbReference type="AlphaFoldDB" id="A0AAD5VC09"/>
<dbReference type="EMBL" id="JANAWD010000008">
    <property type="protein sequence ID" value="KAJ3491702.1"/>
    <property type="molecule type" value="Genomic_DNA"/>
</dbReference>
<protein>
    <submittedName>
        <fullName evidence="2">Uncharacterized protein</fullName>
    </submittedName>
</protein>
<feature type="compositionally biased region" description="Polar residues" evidence="1">
    <location>
        <begin position="111"/>
        <end position="121"/>
    </location>
</feature>
<reference evidence="2" key="1">
    <citation type="submission" date="2022-07" db="EMBL/GenBank/DDBJ databases">
        <title>Genome Sequence of Physisporinus lineatus.</title>
        <authorList>
            <person name="Buettner E."/>
        </authorList>
    </citation>
    <scope>NUCLEOTIDE SEQUENCE</scope>
    <source>
        <strain evidence="2">VT162</strain>
    </source>
</reference>
<feature type="region of interest" description="Disordered" evidence="1">
    <location>
        <begin position="81"/>
        <end position="174"/>
    </location>
</feature>
<keyword evidence="3" id="KW-1185">Reference proteome</keyword>
<comment type="caution">
    <text evidence="2">The sequence shown here is derived from an EMBL/GenBank/DDBJ whole genome shotgun (WGS) entry which is preliminary data.</text>
</comment>
<feature type="compositionally biased region" description="Basic and acidic residues" evidence="1">
    <location>
        <begin position="92"/>
        <end position="106"/>
    </location>
</feature>
<evidence type="ECO:0000313" key="2">
    <source>
        <dbReference type="EMBL" id="KAJ3491702.1"/>
    </source>
</evidence>
<gene>
    <name evidence="2" type="ORF">NLI96_g495</name>
</gene>
<accession>A0AAD5VC09</accession>
<sequence length="274" mass="30542">MSTHLPSLEELPPVKSPRRGAENAHPLHQSYDNPILQAEKPEIAPIGPSRLIKEKQVTEEETSHAHLYELAQEHTRLYFQKLTQEKRRVHRSERSESPERDSELPRKRVKQTQLESETMRTVKSPKRWPSNSSSNNKEAPDAIPTSFLSPVVPSGSGRDDPISPSSPNIAPNASMEPQRIFSDNHGLDDPQSLSDINVVIDNRKISLSQVFDAPLSFARGFATAQSDNPDDFCCCGDEYCPPCMEKFYTAVASATKTADKISSFYDDSPGVSHT</sequence>
<feature type="region of interest" description="Disordered" evidence="1">
    <location>
        <begin position="1"/>
        <end position="64"/>
    </location>
</feature>
<proteinExistence type="predicted"/>